<keyword evidence="7 10" id="KW-0328">Glycosyltransferase</keyword>
<comment type="pathway">
    <text evidence="2 10">Pyrimidine metabolism; UMP biosynthesis via salvage pathway; uracil from uridine (phosphorylase route): step 1/1.</text>
</comment>
<evidence type="ECO:0000313" key="12">
    <source>
        <dbReference type="EMBL" id="MBC5581486.1"/>
    </source>
</evidence>
<evidence type="ECO:0000256" key="9">
    <source>
        <dbReference type="ARBA" id="ARBA00048447"/>
    </source>
</evidence>
<dbReference type="GO" id="GO:0004850">
    <property type="term" value="F:uridine phosphorylase activity"/>
    <property type="evidence" value="ECO:0007669"/>
    <property type="project" value="UniProtKB-EC"/>
</dbReference>
<dbReference type="CDD" id="cd17767">
    <property type="entry name" value="UP_EcUdp-like"/>
    <property type="match status" value="1"/>
</dbReference>
<dbReference type="InterPro" id="IPR035994">
    <property type="entry name" value="Nucleoside_phosphorylase_sf"/>
</dbReference>
<evidence type="ECO:0000256" key="4">
    <source>
        <dbReference type="ARBA" id="ARBA00011888"/>
    </source>
</evidence>
<evidence type="ECO:0000256" key="5">
    <source>
        <dbReference type="ARBA" id="ARBA00021980"/>
    </source>
</evidence>
<gene>
    <name evidence="12" type="primary">udp</name>
    <name evidence="12" type="ORF">H8S23_08175</name>
</gene>
<dbReference type="GO" id="GO:0005829">
    <property type="term" value="C:cytosol"/>
    <property type="evidence" value="ECO:0007669"/>
    <property type="project" value="TreeGrafter"/>
</dbReference>
<evidence type="ECO:0000313" key="13">
    <source>
        <dbReference type="Proteomes" id="UP000659630"/>
    </source>
</evidence>
<keyword evidence="13" id="KW-1185">Reference proteome</keyword>
<protein>
    <recommendedName>
        <fullName evidence="5 10">Uridine phosphorylase</fullName>
        <ecNumber evidence="4 10">2.4.2.3</ecNumber>
    </recommendedName>
</protein>
<dbReference type="GO" id="GO:0009164">
    <property type="term" value="P:nucleoside catabolic process"/>
    <property type="evidence" value="ECO:0007669"/>
    <property type="project" value="UniProtKB-ARBA"/>
</dbReference>
<dbReference type="Gene3D" id="3.40.50.1580">
    <property type="entry name" value="Nucleoside phosphorylase domain"/>
    <property type="match status" value="1"/>
</dbReference>
<dbReference type="InterPro" id="IPR000845">
    <property type="entry name" value="Nucleoside_phosphorylase_d"/>
</dbReference>
<comment type="caution">
    <text evidence="12">The sequence shown here is derived from an EMBL/GenBank/DDBJ whole genome shotgun (WGS) entry which is preliminary data.</text>
</comment>
<comment type="similarity">
    <text evidence="3 10">Belongs to the PNP/UDP phosphorylase family.</text>
</comment>
<dbReference type="InterPro" id="IPR010058">
    <property type="entry name" value="Uridine_phosphorylase"/>
</dbReference>
<dbReference type="PANTHER" id="PTHR43691:SF11">
    <property type="entry name" value="FI09636P-RELATED"/>
    <property type="match status" value="1"/>
</dbReference>
<feature type="domain" description="Nucleoside phosphorylase" evidence="11">
    <location>
        <begin position="22"/>
        <end position="236"/>
    </location>
</feature>
<comment type="function">
    <text evidence="10">Catalyzes the reversible phosphorylytic cleavage of uridine to uracil and ribose-1-phosphate.</text>
</comment>
<name>A0A923I9V0_9FIRM</name>
<evidence type="ECO:0000256" key="1">
    <source>
        <dbReference type="ARBA" id="ARBA00004496"/>
    </source>
</evidence>
<evidence type="ECO:0000256" key="3">
    <source>
        <dbReference type="ARBA" id="ARBA00010456"/>
    </source>
</evidence>
<dbReference type="RefSeq" id="WP_186887833.1">
    <property type="nucleotide sequence ID" value="NZ_JACONZ010000002.1"/>
</dbReference>
<evidence type="ECO:0000256" key="6">
    <source>
        <dbReference type="ARBA" id="ARBA00022490"/>
    </source>
</evidence>
<comment type="subcellular location">
    <subcellularLocation>
        <location evidence="1">Cytoplasm</location>
    </subcellularLocation>
</comment>
<dbReference type="Pfam" id="PF01048">
    <property type="entry name" value="PNP_UDP_1"/>
    <property type="match status" value="1"/>
</dbReference>
<dbReference type="NCBIfam" id="TIGR01718">
    <property type="entry name" value="Uridine-psphlse"/>
    <property type="match status" value="1"/>
</dbReference>
<reference evidence="12" key="1">
    <citation type="submission" date="2020-08" db="EMBL/GenBank/DDBJ databases">
        <title>Genome public.</title>
        <authorList>
            <person name="Liu C."/>
            <person name="Sun Q."/>
        </authorList>
    </citation>
    <scope>NUCLEOTIDE SEQUENCE</scope>
    <source>
        <strain evidence="12">BX8</strain>
    </source>
</reference>
<dbReference type="SUPFAM" id="SSF53167">
    <property type="entry name" value="Purine and uridine phosphorylases"/>
    <property type="match status" value="1"/>
</dbReference>
<dbReference type="GO" id="GO:0009166">
    <property type="term" value="P:nucleotide catabolic process"/>
    <property type="evidence" value="ECO:0007669"/>
    <property type="project" value="InterPro"/>
</dbReference>
<organism evidence="12 13">
    <name type="scientific">Anaerofilum hominis</name>
    <dbReference type="NCBI Taxonomy" id="2763016"/>
    <lineage>
        <taxon>Bacteria</taxon>
        <taxon>Bacillati</taxon>
        <taxon>Bacillota</taxon>
        <taxon>Clostridia</taxon>
        <taxon>Eubacteriales</taxon>
        <taxon>Oscillospiraceae</taxon>
        <taxon>Anaerofilum</taxon>
    </lineage>
</organism>
<keyword evidence="8 10" id="KW-0808">Transferase</keyword>
<dbReference type="InterPro" id="IPR018016">
    <property type="entry name" value="Nucleoside_phosphorylase_CS"/>
</dbReference>
<evidence type="ECO:0000256" key="2">
    <source>
        <dbReference type="ARBA" id="ARBA00004825"/>
    </source>
</evidence>
<evidence type="ECO:0000259" key="11">
    <source>
        <dbReference type="Pfam" id="PF01048"/>
    </source>
</evidence>
<comment type="catalytic activity">
    <reaction evidence="9 10">
        <text>uridine + phosphate = alpha-D-ribose 1-phosphate + uracil</text>
        <dbReference type="Rhea" id="RHEA:24388"/>
        <dbReference type="ChEBI" id="CHEBI:16704"/>
        <dbReference type="ChEBI" id="CHEBI:17568"/>
        <dbReference type="ChEBI" id="CHEBI:43474"/>
        <dbReference type="ChEBI" id="CHEBI:57720"/>
        <dbReference type="EC" id="2.4.2.3"/>
    </reaction>
</comment>
<accession>A0A923I9V0</accession>
<dbReference type="AlphaFoldDB" id="A0A923I9V0"/>
<evidence type="ECO:0000256" key="10">
    <source>
        <dbReference type="RuleBase" id="RU361131"/>
    </source>
</evidence>
<evidence type="ECO:0000256" key="7">
    <source>
        <dbReference type="ARBA" id="ARBA00022676"/>
    </source>
</evidence>
<sequence length="253" mass="27319">MHQHEKLYHIGLCKADLEGADYAILPGDPGRVEKIAALMENARQIGSNREYTSWLAETRGVRVLVMSTGMGGPSTAIGVEELHMLGVSHLIRVGTCGGMQLQVQAGDLVVVNGAIRQEGTSKEYLPIEFPAIADIDVTIALRQAAKELGLPSHTGVVQCKDSFYGQHDPARMPVSYELENKWQAWIRGGALGSEMETAALYTVSQVLGVQAGAVMLCVWNQEREKAGLDQKETHDTTGAIRTAIRAVEILAGV</sequence>
<keyword evidence="6" id="KW-0963">Cytoplasm</keyword>
<dbReference type="PROSITE" id="PS01232">
    <property type="entry name" value="PNP_UDP_1"/>
    <property type="match status" value="1"/>
</dbReference>
<dbReference type="Proteomes" id="UP000659630">
    <property type="component" value="Unassembled WGS sequence"/>
</dbReference>
<dbReference type="PANTHER" id="PTHR43691">
    <property type="entry name" value="URIDINE PHOSPHORYLASE"/>
    <property type="match status" value="1"/>
</dbReference>
<dbReference type="EC" id="2.4.2.3" evidence="4 10"/>
<dbReference type="EMBL" id="JACONZ010000002">
    <property type="protein sequence ID" value="MBC5581486.1"/>
    <property type="molecule type" value="Genomic_DNA"/>
</dbReference>
<proteinExistence type="inferred from homology"/>
<evidence type="ECO:0000256" key="8">
    <source>
        <dbReference type="ARBA" id="ARBA00022679"/>
    </source>
</evidence>